<protein>
    <submittedName>
        <fullName evidence="1">Type II toxin-antitoxin system HicB family antitoxin</fullName>
    </submittedName>
</protein>
<dbReference type="AlphaFoldDB" id="A0AAU8JFR8"/>
<sequence length="112" mass="12730">MFTYKGYTGQVEVDAEADILFGTVLDINDVITFQGKTVEEARQEFQNSVDDYLEFCQKLGREPGRPFSGKLPYRTSPETHRKIFIAAKKAGKSINAWMDEVLSEMADRTLKT</sequence>
<proteinExistence type="predicted"/>
<accession>A0AAU8JFR8</accession>
<dbReference type="RefSeq" id="WP_354635585.1">
    <property type="nucleotide sequence ID" value="NZ_CP159837.1"/>
</dbReference>
<dbReference type="Pfam" id="PF05534">
    <property type="entry name" value="HicB"/>
    <property type="match status" value="1"/>
</dbReference>
<evidence type="ECO:0000313" key="1">
    <source>
        <dbReference type="EMBL" id="XCM37664.1"/>
    </source>
</evidence>
<gene>
    <name evidence="1" type="ORF">ABWT76_000447</name>
</gene>
<dbReference type="SUPFAM" id="SSF143100">
    <property type="entry name" value="TTHA1013/TTHA0281-like"/>
    <property type="match status" value="1"/>
</dbReference>
<dbReference type="InterPro" id="IPR035069">
    <property type="entry name" value="TTHA1013/TTHA0281-like"/>
</dbReference>
<dbReference type="InterPro" id="IPR008651">
    <property type="entry name" value="Uncharacterised_HicB"/>
</dbReference>
<reference evidence="1" key="1">
    <citation type="submission" date="2024-07" db="EMBL/GenBank/DDBJ databases">
        <authorList>
            <person name="Kim Y.J."/>
            <person name="Jeong J.Y."/>
        </authorList>
    </citation>
    <scope>NUCLEOTIDE SEQUENCE</scope>
    <source>
        <strain evidence="1">GIHE-MW2</strain>
    </source>
</reference>
<organism evidence="1">
    <name type="scientific">Planktothricoides raciborskii GIHE-MW2</name>
    <dbReference type="NCBI Taxonomy" id="2792601"/>
    <lineage>
        <taxon>Bacteria</taxon>
        <taxon>Bacillati</taxon>
        <taxon>Cyanobacteriota</taxon>
        <taxon>Cyanophyceae</taxon>
        <taxon>Oscillatoriophycideae</taxon>
        <taxon>Oscillatoriales</taxon>
        <taxon>Oscillatoriaceae</taxon>
        <taxon>Planktothricoides</taxon>
    </lineage>
</organism>
<dbReference type="EMBL" id="CP159837">
    <property type="protein sequence ID" value="XCM37664.1"/>
    <property type="molecule type" value="Genomic_DNA"/>
</dbReference>
<name>A0AAU8JFR8_9CYAN</name>